<keyword evidence="10 13" id="KW-0472">Membrane</keyword>
<dbReference type="Proteomes" id="UP000294820">
    <property type="component" value="Chromosome 1"/>
</dbReference>
<feature type="domain" description="General secretion pathway GspH" evidence="14">
    <location>
        <begin position="56"/>
        <end position="155"/>
    </location>
</feature>
<comment type="subcellular location">
    <subcellularLocation>
        <location evidence="1">Cell inner membrane</location>
        <topology evidence="1">Single-pass membrane protein</topology>
    </subcellularLocation>
</comment>
<evidence type="ECO:0000256" key="3">
    <source>
        <dbReference type="ARBA" id="ARBA00022448"/>
    </source>
</evidence>
<dbReference type="KEGG" id="daq:DAQ1742_03357"/>
<keyword evidence="16" id="KW-1185">Reference proteome</keyword>
<protein>
    <recommendedName>
        <fullName evidence="2">Type II secretion system protein H</fullName>
    </recommendedName>
    <alternativeName>
        <fullName evidence="12">General secretion pathway protein H</fullName>
    </alternativeName>
</protein>
<dbReference type="Pfam" id="PF07963">
    <property type="entry name" value="N_methyl"/>
    <property type="match status" value="1"/>
</dbReference>
<name>A0A375ADI6_9GAMM</name>
<proteinExistence type="inferred from homology"/>
<evidence type="ECO:0000256" key="2">
    <source>
        <dbReference type="ARBA" id="ARBA00021549"/>
    </source>
</evidence>
<dbReference type="GO" id="GO:0015628">
    <property type="term" value="P:protein secretion by the type II secretion system"/>
    <property type="evidence" value="ECO:0007669"/>
    <property type="project" value="InterPro"/>
</dbReference>
<dbReference type="GO" id="GO:0015627">
    <property type="term" value="C:type II protein secretion system complex"/>
    <property type="evidence" value="ECO:0007669"/>
    <property type="project" value="InterPro"/>
</dbReference>
<dbReference type="SUPFAM" id="SSF54523">
    <property type="entry name" value="Pili subunits"/>
    <property type="match status" value="1"/>
</dbReference>
<keyword evidence="9 13" id="KW-1133">Transmembrane helix</keyword>
<evidence type="ECO:0000256" key="10">
    <source>
        <dbReference type="ARBA" id="ARBA00023136"/>
    </source>
</evidence>
<feature type="transmembrane region" description="Helical" evidence="13">
    <location>
        <begin position="20"/>
        <end position="41"/>
    </location>
</feature>
<evidence type="ECO:0000256" key="9">
    <source>
        <dbReference type="ARBA" id="ARBA00022989"/>
    </source>
</evidence>
<sequence>MPLGRFRIAAMSDNNRQQYGFSLTELMLVITVIAMLAGGGLRSWLAYRQSLQLEQHARQLLSVLTAVQTQANWRNQTMALWVQSSADAWCLVLTDAPAHCDAAEKTVYYRYLKEVELLETTSPRLVFYGLRNAAQSGHLTLRSPAGRVRLVISARGRLRLCSEGFSVQGIPIC</sequence>
<evidence type="ECO:0000256" key="7">
    <source>
        <dbReference type="ARBA" id="ARBA00022692"/>
    </source>
</evidence>
<evidence type="ECO:0000256" key="12">
    <source>
        <dbReference type="ARBA" id="ARBA00030775"/>
    </source>
</evidence>
<evidence type="ECO:0000256" key="1">
    <source>
        <dbReference type="ARBA" id="ARBA00004377"/>
    </source>
</evidence>
<evidence type="ECO:0000313" key="15">
    <source>
        <dbReference type="EMBL" id="SLM64168.1"/>
    </source>
</evidence>
<dbReference type="NCBIfam" id="TIGR02532">
    <property type="entry name" value="IV_pilin_GFxxxE"/>
    <property type="match status" value="1"/>
</dbReference>
<dbReference type="InterPro" id="IPR045584">
    <property type="entry name" value="Pilin-like"/>
</dbReference>
<keyword evidence="8" id="KW-0653">Protein transport</keyword>
<dbReference type="AlphaFoldDB" id="A0A375ADI6"/>
<evidence type="ECO:0000256" key="4">
    <source>
        <dbReference type="ARBA" id="ARBA00022475"/>
    </source>
</evidence>
<evidence type="ECO:0000256" key="6">
    <source>
        <dbReference type="ARBA" id="ARBA00022519"/>
    </source>
</evidence>
<dbReference type="NCBIfam" id="NF007800">
    <property type="entry name" value="PRK10506.1"/>
    <property type="match status" value="1"/>
</dbReference>
<keyword evidence="7 13" id="KW-0812">Transmembrane</keyword>
<comment type="similarity">
    <text evidence="11">Belongs to the GSP H family.</text>
</comment>
<keyword evidence="6" id="KW-0997">Cell inner membrane</keyword>
<evidence type="ECO:0000256" key="8">
    <source>
        <dbReference type="ARBA" id="ARBA00022927"/>
    </source>
</evidence>
<keyword evidence="4" id="KW-1003">Cell membrane</keyword>
<organism evidence="15 16">
    <name type="scientific">Dickeya aquatica</name>
    <dbReference type="NCBI Taxonomy" id="1401087"/>
    <lineage>
        <taxon>Bacteria</taxon>
        <taxon>Pseudomonadati</taxon>
        <taxon>Pseudomonadota</taxon>
        <taxon>Gammaproteobacteria</taxon>
        <taxon>Enterobacterales</taxon>
        <taxon>Pectobacteriaceae</taxon>
        <taxon>Dickeya</taxon>
    </lineage>
</organism>
<evidence type="ECO:0000313" key="16">
    <source>
        <dbReference type="Proteomes" id="UP000294820"/>
    </source>
</evidence>
<dbReference type="Pfam" id="PF12019">
    <property type="entry name" value="GspH"/>
    <property type="match status" value="1"/>
</dbReference>
<dbReference type="InterPro" id="IPR012902">
    <property type="entry name" value="N_methyl_site"/>
</dbReference>
<dbReference type="GO" id="GO:0005886">
    <property type="term" value="C:plasma membrane"/>
    <property type="evidence" value="ECO:0007669"/>
    <property type="project" value="UniProtKB-SubCell"/>
</dbReference>
<dbReference type="Gene3D" id="3.30.700.10">
    <property type="entry name" value="Glycoprotein, Type 4 Pilin"/>
    <property type="match status" value="1"/>
</dbReference>
<keyword evidence="3" id="KW-0813">Transport</keyword>
<dbReference type="InterPro" id="IPR022346">
    <property type="entry name" value="T2SS_GspH"/>
</dbReference>
<dbReference type="EMBL" id="LT615367">
    <property type="protein sequence ID" value="SLM64168.1"/>
    <property type="molecule type" value="Genomic_DNA"/>
</dbReference>
<evidence type="ECO:0000259" key="14">
    <source>
        <dbReference type="Pfam" id="PF12019"/>
    </source>
</evidence>
<evidence type="ECO:0000256" key="5">
    <source>
        <dbReference type="ARBA" id="ARBA00022481"/>
    </source>
</evidence>
<evidence type="ECO:0000256" key="13">
    <source>
        <dbReference type="SAM" id="Phobius"/>
    </source>
</evidence>
<accession>A0A375ADI6</accession>
<keyword evidence="5" id="KW-0488">Methylation</keyword>
<evidence type="ECO:0000256" key="11">
    <source>
        <dbReference type="ARBA" id="ARBA00025772"/>
    </source>
</evidence>
<gene>
    <name evidence="15" type="primary">ppdA</name>
    <name evidence="15" type="ORF">DAQ1742_03357</name>
</gene>
<reference evidence="15 16" key="1">
    <citation type="submission" date="2016-09" db="EMBL/GenBank/DDBJ databases">
        <authorList>
            <person name="Reverchon S."/>
            <person name="Nasser W."/>
            <person name="Leonard S."/>
            <person name="Brochier C."/>
            <person name="Duprey A."/>
        </authorList>
    </citation>
    <scope>NUCLEOTIDE SEQUENCE [LARGE SCALE GENOMIC DNA]</scope>
    <source>
        <strain evidence="15 16">174/2</strain>
    </source>
</reference>